<comment type="caution">
    <text evidence="3">The sequence shown here is derived from an EMBL/GenBank/DDBJ whole genome shotgun (WGS) entry which is preliminary data.</text>
</comment>
<keyword evidence="1" id="KW-1133">Transmembrane helix</keyword>
<feature type="domain" description="Low molecular weight protein antigen 6 PH" evidence="2">
    <location>
        <begin position="50"/>
        <end position="118"/>
    </location>
</feature>
<dbReference type="EMBL" id="BOPH01000059">
    <property type="protein sequence ID" value="GIJ69264.1"/>
    <property type="molecule type" value="Genomic_DNA"/>
</dbReference>
<reference evidence="3" key="1">
    <citation type="submission" date="2021-01" db="EMBL/GenBank/DDBJ databases">
        <title>Whole genome shotgun sequence of Virgisporangium ochraceum NBRC 16418.</title>
        <authorList>
            <person name="Komaki H."/>
            <person name="Tamura T."/>
        </authorList>
    </citation>
    <scope>NUCLEOTIDE SEQUENCE</scope>
    <source>
        <strain evidence="3">NBRC 16418</strain>
    </source>
</reference>
<dbReference type="AlphaFoldDB" id="A0A8J4EC44"/>
<evidence type="ECO:0000256" key="1">
    <source>
        <dbReference type="SAM" id="Phobius"/>
    </source>
</evidence>
<keyword evidence="4" id="KW-1185">Reference proteome</keyword>
<name>A0A8J4EC44_9ACTN</name>
<dbReference type="Proteomes" id="UP000635606">
    <property type="component" value="Unassembled WGS sequence"/>
</dbReference>
<gene>
    <name evidence="3" type="ORF">Voc01_041810</name>
</gene>
<proteinExistence type="predicted"/>
<feature type="transmembrane region" description="Helical" evidence="1">
    <location>
        <begin position="7"/>
        <end position="25"/>
    </location>
</feature>
<evidence type="ECO:0000313" key="3">
    <source>
        <dbReference type="EMBL" id="GIJ69264.1"/>
    </source>
</evidence>
<accession>A0A8J4EC44</accession>
<keyword evidence="1" id="KW-0472">Membrane</keyword>
<evidence type="ECO:0000313" key="4">
    <source>
        <dbReference type="Proteomes" id="UP000635606"/>
    </source>
</evidence>
<protein>
    <recommendedName>
        <fullName evidence="2">Low molecular weight protein antigen 6 PH domain-containing protein</fullName>
    </recommendedName>
</protein>
<dbReference type="RefSeq" id="WP_203929189.1">
    <property type="nucleotide sequence ID" value="NZ_BOPH01000059.1"/>
</dbReference>
<dbReference type="Pfam" id="PF10756">
    <property type="entry name" value="bPH_6"/>
    <property type="match status" value="1"/>
</dbReference>
<keyword evidence="1" id="KW-0812">Transmembrane</keyword>
<dbReference type="InterPro" id="IPR019692">
    <property type="entry name" value="CFP-6_PH"/>
</dbReference>
<organism evidence="3 4">
    <name type="scientific">Virgisporangium ochraceum</name>
    <dbReference type="NCBI Taxonomy" id="65505"/>
    <lineage>
        <taxon>Bacteria</taxon>
        <taxon>Bacillati</taxon>
        <taxon>Actinomycetota</taxon>
        <taxon>Actinomycetes</taxon>
        <taxon>Micromonosporales</taxon>
        <taxon>Micromonosporaceae</taxon>
        <taxon>Virgisporangium</taxon>
    </lineage>
</organism>
<evidence type="ECO:0000259" key="2">
    <source>
        <dbReference type="Pfam" id="PF10756"/>
    </source>
</evidence>
<sequence>MQAPVKFRYNAAITVAAVVAVIGGLPLATSAWFVAPILLVPLAIAVWGWRAGTDATVNGVRVRALFGSRFVPWPKIESLVVGERNRVFAHTAAGSEIRLTAVTPADLPKLVAASGEQLSTPPSPR</sequence>